<dbReference type="Gene3D" id="1.10.1200.10">
    <property type="entry name" value="ACP-like"/>
    <property type="match status" value="1"/>
</dbReference>
<sequence>MNSDEIRKVIVSVLDTKPILKGVSPEADFFDLGASSLTVVDLQLQVEEVLSIEVDTALLMATPTLNGWVKIYIESTPAGAESNDEAATATA</sequence>
<dbReference type="Proteomes" id="UP000009080">
    <property type="component" value="Chromosome"/>
</dbReference>
<dbReference type="OrthoDB" id="9009755at2"/>
<dbReference type="RefSeq" id="WP_015818422.1">
    <property type="nucleotide sequence ID" value="NC_012997.1"/>
</dbReference>
<dbReference type="eggNOG" id="COG3433">
    <property type="taxonomic scope" value="Bacteria"/>
</dbReference>
<evidence type="ECO:0000259" key="1">
    <source>
        <dbReference type="PROSITE" id="PS50075"/>
    </source>
</evidence>
<evidence type="ECO:0000313" key="2">
    <source>
        <dbReference type="EMBL" id="ACR12310.1"/>
    </source>
</evidence>
<gene>
    <name evidence="2" type="ordered locus">TERTU_2864</name>
</gene>
<dbReference type="PROSITE" id="PS50075">
    <property type="entry name" value="CARRIER"/>
    <property type="match status" value="1"/>
</dbReference>
<dbReference type="EMBL" id="CP001614">
    <property type="protein sequence ID" value="ACR12310.1"/>
    <property type="molecule type" value="Genomic_DNA"/>
</dbReference>
<dbReference type="SUPFAM" id="SSF47336">
    <property type="entry name" value="ACP-like"/>
    <property type="match status" value="1"/>
</dbReference>
<protein>
    <submittedName>
        <fullName evidence="2">Phosphopantetheine attachment site</fullName>
    </submittedName>
</protein>
<dbReference type="AlphaFoldDB" id="C5BN84"/>
<organism evidence="2 3">
    <name type="scientific">Teredinibacter turnerae (strain ATCC 39867 / T7901)</name>
    <dbReference type="NCBI Taxonomy" id="377629"/>
    <lineage>
        <taxon>Bacteria</taxon>
        <taxon>Pseudomonadati</taxon>
        <taxon>Pseudomonadota</taxon>
        <taxon>Gammaproteobacteria</taxon>
        <taxon>Cellvibrionales</taxon>
        <taxon>Cellvibrionaceae</taxon>
        <taxon>Teredinibacter</taxon>
    </lineage>
</organism>
<dbReference type="InterPro" id="IPR009081">
    <property type="entry name" value="PP-bd_ACP"/>
</dbReference>
<feature type="domain" description="Carrier" evidence="1">
    <location>
        <begin position="1"/>
        <end position="76"/>
    </location>
</feature>
<dbReference type="STRING" id="377629.TERTU_2864"/>
<name>C5BN84_TERTT</name>
<accession>C5BN84</accession>
<keyword evidence="3" id="KW-1185">Reference proteome</keyword>
<evidence type="ECO:0000313" key="3">
    <source>
        <dbReference type="Proteomes" id="UP000009080"/>
    </source>
</evidence>
<dbReference type="KEGG" id="ttu:TERTU_2864"/>
<dbReference type="HOGENOM" id="CLU_2582905_0_0_6"/>
<dbReference type="Pfam" id="PF00550">
    <property type="entry name" value="PP-binding"/>
    <property type="match status" value="1"/>
</dbReference>
<dbReference type="InterPro" id="IPR036736">
    <property type="entry name" value="ACP-like_sf"/>
</dbReference>
<proteinExistence type="predicted"/>
<reference evidence="2 3" key="1">
    <citation type="journal article" date="2009" name="PLoS ONE">
        <title>The complete genome of Teredinibacter turnerae T7901: an intracellular endosymbiont of marine wood-boring bivalves (shipworms).</title>
        <authorList>
            <person name="Yang J.C."/>
            <person name="Madupu R."/>
            <person name="Durkin A.S."/>
            <person name="Ekborg N.A."/>
            <person name="Pedamallu C.S."/>
            <person name="Hostetler J.B."/>
            <person name="Radune D."/>
            <person name="Toms B.S."/>
            <person name="Henrissat B."/>
            <person name="Coutinho P.M."/>
            <person name="Schwarz S."/>
            <person name="Field L."/>
            <person name="Trindade-Silva A.E."/>
            <person name="Soares C.A.G."/>
            <person name="Elshahawi S."/>
            <person name="Hanora A."/>
            <person name="Schmidt E.W."/>
            <person name="Haygood M.G."/>
            <person name="Posfai J."/>
            <person name="Benner J."/>
            <person name="Madinger C."/>
            <person name="Nove J."/>
            <person name="Anton B."/>
            <person name="Chaudhary K."/>
            <person name="Foster J."/>
            <person name="Holman A."/>
            <person name="Kumar S."/>
            <person name="Lessard P.A."/>
            <person name="Luyten Y.A."/>
            <person name="Slatko B."/>
            <person name="Wood N."/>
            <person name="Wu B."/>
            <person name="Teplitski M."/>
            <person name="Mougous J.D."/>
            <person name="Ward N."/>
            <person name="Eisen J.A."/>
            <person name="Badger J.H."/>
            <person name="Distel D.L."/>
        </authorList>
    </citation>
    <scope>NUCLEOTIDE SEQUENCE [LARGE SCALE GENOMIC DNA]</scope>
    <source>
        <strain evidence="3">ATCC 39867 / T7901</strain>
    </source>
</reference>